<gene>
    <name evidence="1" type="ORF">g.75278</name>
</gene>
<name>A0A2S2PW46_9HEMI</name>
<accession>A0A2S2PW46</accession>
<dbReference type="AlphaFoldDB" id="A0A2S2PW46"/>
<proteinExistence type="predicted"/>
<reference evidence="1" key="1">
    <citation type="submission" date="2018-04" db="EMBL/GenBank/DDBJ databases">
        <title>Transcriptome assembly of Sipha flava.</title>
        <authorList>
            <person name="Scully E.D."/>
            <person name="Geib S.M."/>
            <person name="Palmer N.A."/>
            <person name="Koch K."/>
            <person name="Bradshaw J."/>
            <person name="Heng-Moss T."/>
            <person name="Sarath G."/>
        </authorList>
    </citation>
    <scope>NUCLEOTIDE SEQUENCE</scope>
</reference>
<protein>
    <submittedName>
        <fullName evidence="1">Uncharacterized protein</fullName>
    </submittedName>
</protein>
<evidence type="ECO:0000313" key="1">
    <source>
        <dbReference type="EMBL" id="MBY69574.1"/>
    </source>
</evidence>
<organism evidence="1">
    <name type="scientific">Sipha flava</name>
    <name type="common">yellow sugarcane aphid</name>
    <dbReference type="NCBI Taxonomy" id="143950"/>
    <lineage>
        <taxon>Eukaryota</taxon>
        <taxon>Metazoa</taxon>
        <taxon>Ecdysozoa</taxon>
        <taxon>Arthropoda</taxon>
        <taxon>Hexapoda</taxon>
        <taxon>Insecta</taxon>
        <taxon>Pterygota</taxon>
        <taxon>Neoptera</taxon>
        <taxon>Paraneoptera</taxon>
        <taxon>Hemiptera</taxon>
        <taxon>Sternorrhyncha</taxon>
        <taxon>Aphidomorpha</taxon>
        <taxon>Aphidoidea</taxon>
        <taxon>Aphididae</taxon>
        <taxon>Sipha</taxon>
    </lineage>
</organism>
<dbReference type="EMBL" id="GGMS01000371">
    <property type="protein sequence ID" value="MBY69574.1"/>
    <property type="molecule type" value="Transcribed_RNA"/>
</dbReference>
<sequence>MDLVEPKFCRRDYTLQTDRRNISDIGVRIDNEVAVVPSSTDVIGKYATGKALTTRSKTLSNSSIKQVAQTTEMPLIMTKQKVPYVIESIDEVIVSLMALPITYTEEREDDYKEKLLIARLELHEVNLRSRFLEVKTRLSSYENMTWFASGLVSTL</sequence>